<accession>A0A0B2UX77</accession>
<dbReference type="AlphaFoldDB" id="A0A0B2UX77"/>
<dbReference type="Gene3D" id="2.110.10.10">
    <property type="entry name" value="Hemopexin-like domain"/>
    <property type="match status" value="1"/>
</dbReference>
<dbReference type="SUPFAM" id="SSF50923">
    <property type="entry name" value="Hemopexin-like domain"/>
    <property type="match status" value="1"/>
</dbReference>
<sequence>MLVKPTCETILFVLWVCLTGVSVENLSPERNRKQEEKLHTAAINETIANAAKTVPRLTRAEKYAIIVKSGQDPYERMRQRSERKKGNRKSRQLEEGFWMHKHGKLLNATLPPLLALPISTCPHRFDAITRAHNGRTYVFSRDRVYEVWRYDNLQQKASYFINEMFPGGPRTVSVAYTNMRSGVTILIEQTNVYRFRWNRDKKRFKLARKSPQQLSKDISFIPRIAFQWVDDNQILMEENDFVVYDAYWNAPTFKGSKDDYFPNLSSEMIGIIVKTRQLLLVYTASNTIQVYDAKKRRVLLEYPIEANKFVGCFNE</sequence>
<comment type="caution">
    <text evidence="3">The sequence shown here is derived from an EMBL/GenBank/DDBJ whole genome shotgun (WGS) entry which is preliminary data.</text>
</comment>
<dbReference type="Proteomes" id="UP000031036">
    <property type="component" value="Unassembled WGS sequence"/>
</dbReference>
<keyword evidence="4" id="KW-1185">Reference proteome</keyword>
<dbReference type="OrthoDB" id="5822246at2759"/>
<dbReference type="OMA" id="IIYDAYW"/>
<organism evidence="3 4">
    <name type="scientific">Toxocara canis</name>
    <name type="common">Canine roundworm</name>
    <dbReference type="NCBI Taxonomy" id="6265"/>
    <lineage>
        <taxon>Eukaryota</taxon>
        <taxon>Metazoa</taxon>
        <taxon>Ecdysozoa</taxon>
        <taxon>Nematoda</taxon>
        <taxon>Chromadorea</taxon>
        <taxon>Rhabditida</taxon>
        <taxon>Spirurina</taxon>
        <taxon>Ascaridomorpha</taxon>
        <taxon>Ascaridoidea</taxon>
        <taxon>Toxocaridae</taxon>
        <taxon>Toxocara</taxon>
    </lineage>
</organism>
<name>A0A0B2UX77_TOXCA</name>
<proteinExistence type="predicted"/>
<dbReference type="EMBL" id="JPKZ01003054">
    <property type="protein sequence ID" value="KHN73799.1"/>
    <property type="molecule type" value="Genomic_DNA"/>
</dbReference>
<keyword evidence="2" id="KW-0732">Signal</keyword>
<evidence type="ECO:0000256" key="1">
    <source>
        <dbReference type="SAM" id="MobiDB-lite"/>
    </source>
</evidence>
<dbReference type="InterPro" id="IPR036375">
    <property type="entry name" value="Hemopexin-like_dom_sf"/>
</dbReference>
<feature type="region of interest" description="Disordered" evidence="1">
    <location>
        <begin position="74"/>
        <end position="93"/>
    </location>
</feature>
<feature type="chain" id="PRO_5002077707" evidence="2">
    <location>
        <begin position="24"/>
        <end position="315"/>
    </location>
</feature>
<evidence type="ECO:0000313" key="4">
    <source>
        <dbReference type="Proteomes" id="UP000031036"/>
    </source>
</evidence>
<feature type="signal peptide" evidence="2">
    <location>
        <begin position="1"/>
        <end position="23"/>
    </location>
</feature>
<feature type="compositionally biased region" description="Basic residues" evidence="1">
    <location>
        <begin position="81"/>
        <end position="90"/>
    </location>
</feature>
<gene>
    <name evidence="3" type="ORF">Tcan_00089</name>
</gene>
<evidence type="ECO:0000256" key="2">
    <source>
        <dbReference type="SAM" id="SignalP"/>
    </source>
</evidence>
<evidence type="ECO:0000313" key="3">
    <source>
        <dbReference type="EMBL" id="KHN73799.1"/>
    </source>
</evidence>
<protein>
    <submittedName>
        <fullName evidence="3">Uncharacterized protein</fullName>
    </submittedName>
</protein>
<reference evidence="3 4" key="1">
    <citation type="submission" date="2014-11" db="EMBL/GenBank/DDBJ databases">
        <title>Genetic blueprint of the zoonotic pathogen Toxocara canis.</title>
        <authorList>
            <person name="Zhu X.-Q."/>
            <person name="Korhonen P.K."/>
            <person name="Cai H."/>
            <person name="Young N.D."/>
            <person name="Nejsum P."/>
            <person name="von Samson-Himmelstjerna G."/>
            <person name="Boag P.R."/>
            <person name="Tan P."/>
            <person name="Li Q."/>
            <person name="Min J."/>
            <person name="Yang Y."/>
            <person name="Wang X."/>
            <person name="Fang X."/>
            <person name="Hall R.S."/>
            <person name="Hofmann A."/>
            <person name="Sternberg P.W."/>
            <person name="Jex A.R."/>
            <person name="Gasser R.B."/>
        </authorList>
    </citation>
    <scope>NUCLEOTIDE SEQUENCE [LARGE SCALE GENOMIC DNA]</scope>
    <source>
        <strain evidence="3">PN_DK_2014</strain>
    </source>
</reference>